<dbReference type="RefSeq" id="WP_274640506.1">
    <property type="nucleotide sequence ID" value="NZ_JAIWJY010000007.1"/>
</dbReference>
<keyword evidence="1" id="KW-1133">Transmembrane helix</keyword>
<dbReference type="Proteomes" id="UP001149303">
    <property type="component" value="Unassembled WGS sequence"/>
</dbReference>
<keyword evidence="1" id="KW-0812">Transmembrane</keyword>
<comment type="caution">
    <text evidence="2">The sequence shown here is derived from an EMBL/GenBank/DDBJ whole genome shotgun (WGS) entry which is preliminary data.</text>
</comment>
<sequence length="127" mass="14469">MRKLYKAFNISTLFSAIGLVILLLFSPCKVRNFIQAGLNIPQTEVSNKSQTTHNQINCYDSEITDASLIQIVSYSKISPAFLNKAFNFSLRLIESLPRKTISNYQKKGHVTSLIPLYILFKNFKVHL</sequence>
<evidence type="ECO:0000313" key="3">
    <source>
        <dbReference type="Proteomes" id="UP001149303"/>
    </source>
</evidence>
<protein>
    <submittedName>
        <fullName evidence="2">Uncharacterized protein</fullName>
    </submittedName>
</protein>
<evidence type="ECO:0000313" key="2">
    <source>
        <dbReference type="EMBL" id="MDE1207423.1"/>
    </source>
</evidence>
<proteinExistence type="predicted"/>
<dbReference type="EMBL" id="JAIWJY010000007">
    <property type="protein sequence ID" value="MDE1207423.1"/>
    <property type="molecule type" value="Genomic_DNA"/>
</dbReference>
<keyword evidence="3" id="KW-1185">Reference proteome</keyword>
<dbReference type="AlphaFoldDB" id="A0A9X4EQ95"/>
<organism evidence="2 3">
    <name type="scientific">Tenacibaculum larymnensis</name>
    <dbReference type="NCBI Taxonomy" id="2878201"/>
    <lineage>
        <taxon>Bacteria</taxon>
        <taxon>Pseudomonadati</taxon>
        <taxon>Bacteroidota</taxon>
        <taxon>Flavobacteriia</taxon>
        <taxon>Flavobacteriales</taxon>
        <taxon>Flavobacteriaceae</taxon>
        <taxon>Tenacibaculum</taxon>
    </lineage>
</organism>
<keyword evidence="1" id="KW-0472">Membrane</keyword>
<name>A0A9X4EQ95_9FLAO</name>
<reference evidence="2" key="1">
    <citation type="submission" date="2021-09" db="EMBL/GenBank/DDBJ databases">
        <authorList>
            <person name="Smyrli M."/>
        </authorList>
    </citation>
    <scope>NUCLEOTIDE SEQUENCE</scope>
    <source>
        <strain evidence="2">LAR25</strain>
    </source>
</reference>
<gene>
    <name evidence="2" type="ORF">LCI24_11535</name>
</gene>
<accession>A0A9X4EQ95</accession>
<feature type="transmembrane region" description="Helical" evidence="1">
    <location>
        <begin position="7"/>
        <end position="25"/>
    </location>
</feature>
<evidence type="ECO:0000256" key="1">
    <source>
        <dbReference type="SAM" id="Phobius"/>
    </source>
</evidence>